<keyword evidence="2" id="KW-0456">Lyase</keyword>
<dbReference type="PANTHER" id="PTHR33542:SF3">
    <property type="entry name" value="SIROHYDROCHLORIN FERROCHELATASE, CHLOROPLASTIC"/>
    <property type="match status" value="1"/>
</dbReference>
<dbReference type="InterPro" id="IPR050963">
    <property type="entry name" value="Sirohydro_Cobaltochel/CbiX"/>
</dbReference>
<keyword evidence="1" id="KW-0479">Metal-binding</keyword>
<organism evidence="3 4">
    <name type="scientific">Natranaerobius trueperi</name>
    <dbReference type="NCBI Taxonomy" id="759412"/>
    <lineage>
        <taxon>Bacteria</taxon>
        <taxon>Bacillati</taxon>
        <taxon>Bacillota</taxon>
        <taxon>Clostridia</taxon>
        <taxon>Natranaerobiales</taxon>
        <taxon>Natranaerobiaceae</taxon>
        <taxon>Natranaerobius</taxon>
    </lineage>
</organism>
<sequence length="124" mass="13973">MNHNIILGHGSRNPEANKVLRSISDMFESETKESASYAYLQFEEPDLETVIDKIYSSNISTITVIPLFLYPGIHIKKDVPEKIIKIKEKYPNLTIRLADPIGADSTLIAILKERADNATEELKS</sequence>
<keyword evidence="4" id="KW-1185">Reference proteome</keyword>
<reference evidence="3 4" key="1">
    <citation type="submission" date="2017-06" db="EMBL/GenBank/DDBJ databases">
        <title>Draft Genome Sequence of Natranaerobius trueperi halophilic, alkalithermophilic bacteria from soda lakes.</title>
        <authorList>
            <person name="Zhao B."/>
        </authorList>
    </citation>
    <scope>NUCLEOTIDE SEQUENCE [LARGE SCALE GENOMIC DNA]</scope>
    <source>
        <strain evidence="3 4">DSM 18760</strain>
    </source>
</reference>
<dbReference type="AlphaFoldDB" id="A0A226BXW8"/>
<comment type="caution">
    <text evidence="3">The sequence shown here is derived from an EMBL/GenBank/DDBJ whole genome shotgun (WGS) entry which is preliminary data.</text>
</comment>
<evidence type="ECO:0000313" key="3">
    <source>
        <dbReference type="EMBL" id="OWZ82980.1"/>
    </source>
</evidence>
<dbReference type="Pfam" id="PF01903">
    <property type="entry name" value="CbiX"/>
    <property type="match status" value="1"/>
</dbReference>
<evidence type="ECO:0000313" key="4">
    <source>
        <dbReference type="Proteomes" id="UP000214588"/>
    </source>
</evidence>
<gene>
    <name evidence="3" type="ORF">CDO51_11135</name>
</gene>
<evidence type="ECO:0000256" key="2">
    <source>
        <dbReference type="ARBA" id="ARBA00023239"/>
    </source>
</evidence>
<evidence type="ECO:0000256" key="1">
    <source>
        <dbReference type="ARBA" id="ARBA00022723"/>
    </source>
</evidence>
<dbReference type="Gene3D" id="3.40.50.1400">
    <property type="match status" value="1"/>
</dbReference>
<dbReference type="PANTHER" id="PTHR33542">
    <property type="entry name" value="SIROHYDROCHLORIN FERROCHELATASE, CHLOROPLASTIC"/>
    <property type="match status" value="1"/>
</dbReference>
<proteinExistence type="predicted"/>
<dbReference type="EMBL" id="NIQC01000031">
    <property type="protein sequence ID" value="OWZ82980.1"/>
    <property type="molecule type" value="Genomic_DNA"/>
</dbReference>
<dbReference type="SUPFAM" id="SSF53800">
    <property type="entry name" value="Chelatase"/>
    <property type="match status" value="1"/>
</dbReference>
<protein>
    <submittedName>
        <fullName evidence="3">Cobalamin biosynthesis protein CbiX</fullName>
    </submittedName>
</protein>
<dbReference type="Proteomes" id="UP000214588">
    <property type="component" value="Unassembled WGS sequence"/>
</dbReference>
<dbReference type="OrthoDB" id="9797895at2"/>
<name>A0A226BXW8_9FIRM</name>
<dbReference type="CDD" id="cd03416">
    <property type="entry name" value="CbiX_SirB_N"/>
    <property type="match status" value="1"/>
</dbReference>
<accession>A0A226BXW8</accession>
<dbReference type="InterPro" id="IPR002762">
    <property type="entry name" value="CbiX-like"/>
</dbReference>
<dbReference type="RefSeq" id="WP_089024328.1">
    <property type="nucleotide sequence ID" value="NZ_NIQC01000031.1"/>
</dbReference>
<dbReference type="GO" id="GO:0016829">
    <property type="term" value="F:lyase activity"/>
    <property type="evidence" value="ECO:0007669"/>
    <property type="project" value="UniProtKB-KW"/>
</dbReference>
<dbReference type="GO" id="GO:0046872">
    <property type="term" value="F:metal ion binding"/>
    <property type="evidence" value="ECO:0007669"/>
    <property type="project" value="UniProtKB-KW"/>
</dbReference>